<dbReference type="InterPro" id="IPR050700">
    <property type="entry name" value="YIM1/Zinc_Alcohol_DH_Fams"/>
</dbReference>
<dbReference type="SUPFAM" id="SSF50129">
    <property type="entry name" value="GroES-like"/>
    <property type="match status" value="1"/>
</dbReference>
<keyword evidence="1" id="KW-0560">Oxidoreductase</keyword>
<dbReference type="Pfam" id="PF13602">
    <property type="entry name" value="ADH_zinc_N_2"/>
    <property type="match status" value="1"/>
</dbReference>
<dbReference type="GO" id="GO:0016491">
    <property type="term" value="F:oxidoreductase activity"/>
    <property type="evidence" value="ECO:0007669"/>
    <property type="project" value="UniProtKB-KW"/>
</dbReference>
<dbReference type="Pfam" id="PF08240">
    <property type="entry name" value="ADH_N"/>
    <property type="match status" value="1"/>
</dbReference>
<comment type="caution">
    <text evidence="3">The sequence shown here is derived from an EMBL/GenBank/DDBJ whole genome shotgun (WGS) entry which is preliminary data.</text>
</comment>
<dbReference type="Gene3D" id="3.90.180.10">
    <property type="entry name" value="Medium-chain alcohol dehydrogenases, catalytic domain"/>
    <property type="match status" value="1"/>
</dbReference>
<keyword evidence="4" id="KW-1185">Reference proteome</keyword>
<dbReference type="SMART" id="SM00829">
    <property type="entry name" value="PKS_ER"/>
    <property type="match status" value="1"/>
</dbReference>
<dbReference type="GO" id="GO:0008270">
    <property type="term" value="F:zinc ion binding"/>
    <property type="evidence" value="ECO:0007669"/>
    <property type="project" value="InterPro"/>
</dbReference>
<dbReference type="Gene3D" id="3.40.50.720">
    <property type="entry name" value="NAD(P)-binding Rossmann-like Domain"/>
    <property type="match status" value="1"/>
</dbReference>
<dbReference type="EMBL" id="JAULSW010000010">
    <property type="protein sequence ID" value="KAK3368316.1"/>
    <property type="molecule type" value="Genomic_DNA"/>
</dbReference>
<reference evidence="3" key="1">
    <citation type="journal article" date="2023" name="Mol. Phylogenet. Evol.">
        <title>Genome-scale phylogeny and comparative genomics of the fungal order Sordariales.</title>
        <authorList>
            <person name="Hensen N."/>
            <person name="Bonometti L."/>
            <person name="Westerberg I."/>
            <person name="Brannstrom I.O."/>
            <person name="Guillou S."/>
            <person name="Cros-Aarteil S."/>
            <person name="Calhoun S."/>
            <person name="Haridas S."/>
            <person name="Kuo A."/>
            <person name="Mondo S."/>
            <person name="Pangilinan J."/>
            <person name="Riley R."/>
            <person name="LaButti K."/>
            <person name="Andreopoulos B."/>
            <person name="Lipzen A."/>
            <person name="Chen C."/>
            <person name="Yan M."/>
            <person name="Daum C."/>
            <person name="Ng V."/>
            <person name="Clum A."/>
            <person name="Steindorff A."/>
            <person name="Ohm R.A."/>
            <person name="Martin F."/>
            <person name="Silar P."/>
            <person name="Natvig D.O."/>
            <person name="Lalanne C."/>
            <person name="Gautier V."/>
            <person name="Ament-Velasquez S.L."/>
            <person name="Kruys A."/>
            <person name="Hutchinson M.I."/>
            <person name="Powell A.J."/>
            <person name="Barry K."/>
            <person name="Miller A.N."/>
            <person name="Grigoriev I.V."/>
            <person name="Debuchy R."/>
            <person name="Gladieux P."/>
            <person name="Hiltunen Thoren M."/>
            <person name="Johannesson H."/>
        </authorList>
    </citation>
    <scope>NUCLEOTIDE SEQUENCE</scope>
    <source>
        <strain evidence="3">CBS 232.78</strain>
    </source>
</reference>
<dbReference type="InterPro" id="IPR013154">
    <property type="entry name" value="ADH-like_N"/>
</dbReference>
<reference evidence="3" key="2">
    <citation type="submission" date="2023-06" db="EMBL/GenBank/DDBJ databases">
        <authorList>
            <consortium name="Lawrence Berkeley National Laboratory"/>
            <person name="Haridas S."/>
            <person name="Hensen N."/>
            <person name="Bonometti L."/>
            <person name="Westerberg I."/>
            <person name="Brannstrom I.O."/>
            <person name="Guillou S."/>
            <person name="Cros-Aarteil S."/>
            <person name="Calhoun S."/>
            <person name="Kuo A."/>
            <person name="Mondo S."/>
            <person name="Pangilinan J."/>
            <person name="Riley R."/>
            <person name="LaButti K."/>
            <person name="Andreopoulos B."/>
            <person name="Lipzen A."/>
            <person name="Chen C."/>
            <person name="Yanf M."/>
            <person name="Daum C."/>
            <person name="Ng V."/>
            <person name="Clum A."/>
            <person name="Steindorff A."/>
            <person name="Ohm R."/>
            <person name="Martin F."/>
            <person name="Silar P."/>
            <person name="Natvig D."/>
            <person name="Lalanne C."/>
            <person name="Gautier V."/>
            <person name="Ament-velasquez S.L."/>
            <person name="Kruys A."/>
            <person name="Hutchinson M.I."/>
            <person name="Powell A.J."/>
            <person name="Barry K."/>
            <person name="Miller A.N."/>
            <person name="Grigoriev I.V."/>
            <person name="Debuchy R."/>
            <person name="Gladieux P."/>
            <person name="Thoren M.H."/>
            <person name="Johannesson H."/>
        </authorList>
    </citation>
    <scope>NUCLEOTIDE SEQUENCE</scope>
    <source>
        <strain evidence="3">CBS 232.78</strain>
    </source>
</reference>
<dbReference type="InterPro" id="IPR036291">
    <property type="entry name" value="NAD(P)-bd_dom_sf"/>
</dbReference>
<dbReference type="PANTHER" id="PTHR11695">
    <property type="entry name" value="ALCOHOL DEHYDROGENASE RELATED"/>
    <property type="match status" value="1"/>
</dbReference>
<evidence type="ECO:0000313" key="4">
    <source>
        <dbReference type="Proteomes" id="UP001285441"/>
    </source>
</evidence>
<dbReference type="InterPro" id="IPR011032">
    <property type="entry name" value="GroES-like_sf"/>
</dbReference>
<gene>
    <name evidence="3" type="ORF">B0H63DRAFT_565032</name>
</gene>
<dbReference type="AlphaFoldDB" id="A0AAE0K1H4"/>
<proteinExistence type="predicted"/>
<organism evidence="3 4">
    <name type="scientific">Podospora didyma</name>
    <dbReference type="NCBI Taxonomy" id="330526"/>
    <lineage>
        <taxon>Eukaryota</taxon>
        <taxon>Fungi</taxon>
        <taxon>Dikarya</taxon>
        <taxon>Ascomycota</taxon>
        <taxon>Pezizomycotina</taxon>
        <taxon>Sordariomycetes</taxon>
        <taxon>Sordariomycetidae</taxon>
        <taxon>Sordariales</taxon>
        <taxon>Podosporaceae</taxon>
        <taxon>Podospora</taxon>
    </lineage>
</organism>
<accession>A0AAE0K1H4</accession>
<dbReference type="InterPro" id="IPR002364">
    <property type="entry name" value="Quin_OxRdtase/zeta-crystal_CS"/>
</dbReference>
<feature type="domain" description="Enoyl reductase (ER)" evidence="2">
    <location>
        <begin position="21"/>
        <end position="347"/>
    </location>
</feature>
<evidence type="ECO:0000313" key="3">
    <source>
        <dbReference type="EMBL" id="KAK3368316.1"/>
    </source>
</evidence>
<dbReference type="InterPro" id="IPR020843">
    <property type="entry name" value="ER"/>
</dbReference>
<evidence type="ECO:0000256" key="1">
    <source>
        <dbReference type="ARBA" id="ARBA00023002"/>
    </source>
</evidence>
<sequence length="351" mass="36713">MATPTPLPKTMKQWVQTRNGAPKDALQLKTDAAVPSAPAPSSADVLIKISHAALNPVDVHHMRILPTWLPFRRCPTPGFDFCGEVVAAGSAAPEEFRKVGAVVGGALGGMQVAFGKGTLAEYVTMPAHLLALKPKGLSEAEAAGVLGIAGQTANICVRAAGVEQGQRGLVNGASGGVGSLLVQILKAKGVVVYGVCSGVNEAMVKGLGVDEVIDYKAHDPVEPFLAEKFKDQPLDFIIDCVGSQPLFSHSTGYLKPKGKFLTIAGGKSNGVVPFVRNRLRPVMLGGTPRSWQILALLPAGNLAQEVAAFVDDGSIKKPLVDEVFPFEEAVKAFEKLATGRAKGKIVVKVAV</sequence>
<name>A0AAE0K1H4_9PEZI</name>
<dbReference type="GO" id="GO:0005739">
    <property type="term" value="C:mitochondrion"/>
    <property type="evidence" value="ECO:0007669"/>
    <property type="project" value="TreeGrafter"/>
</dbReference>
<dbReference type="PROSITE" id="PS01162">
    <property type="entry name" value="QOR_ZETA_CRYSTAL"/>
    <property type="match status" value="1"/>
</dbReference>
<evidence type="ECO:0000259" key="2">
    <source>
        <dbReference type="SMART" id="SM00829"/>
    </source>
</evidence>
<dbReference type="PANTHER" id="PTHR11695:SF294">
    <property type="entry name" value="RETICULON-4-INTERACTING PROTEIN 1, MITOCHONDRIAL"/>
    <property type="match status" value="1"/>
</dbReference>
<dbReference type="CDD" id="cd08267">
    <property type="entry name" value="MDR1"/>
    <property type="match status" value="1"/>
</dbReference>
<dbReference type="SUPFAM" id="SSF51735">
    <property type="entry name" value="NAD(P)-binding Rossmann-fold domains"/>
    <property type="match status" value="1"/>
</dbReference>
<dbReference type="Proteomes" id="UP001285441">
    <property type="component" value="Unassembled WGS sequence"/>
</dbReference>
<protein>
    <recommendedName>
        <fullName evidence="2">Enoyl reductase (ER) domain-containing protein</fullName>
    </recommendedName>
</protein>